<keyword evidence="5 7" id="KW-1133">Transmembrane helix</keyword>
<evidence type="ECO:0000256" key="4">
    <source>
        <dbReference type="ARBA" id="ARBA00022692"/>
    </source>
</evidence>
<feature type="transmembrane region" description="Helical" evidence="7">
    <location>
        <begin position="280"/>
        <end position="299"/>
    </location>
</feature>
<feature type="compositionally biased region" description="Polar residues" evidence="8">
    <location>
        <begin position="314"/>
        <end position="334"/>
    </location>
</feature>
<feature type="region of interest" description="Disordered" evidence="8">
    <location>
        <begin position="313"/>
        <end position="334"/>
    </location>
</feature>
<feature type="transmembrane region" description="Helical" evidence="7">
    <location>
        <begin position="221"/>
        <end position="241"/>
    </location>
</feature>
<feature type="transmembrane region" description="Helical" evidence="7">
    <location>
        <begin position="88"/>
        <end position="109"/>
    </location>
</feature>
<reference evidence="9" key="1">
    <citation type="submission" date="2021-12" db="EMBL/GenBank/DDBJ databases">
        <authorList>
            <person name="King R."/>
        </authorList>
    </citation>
    <scope>NUCLEOTIDE SEQUENCE</scope>
</reference>
<feature type="transmembrane region" description="Helical" evidence="7">
    <location>
        <begin position="153"/>
        <end position="175"/>
    </location>
</feature>
<keyword evidence="3" id="KW-1003">Cell membrane</keyword>
<evidence type="ECO:0000256" key="6">
    <source>
        <dbReference type="ARBA" id="ARBA00023136"/>
    </source>
</evidence>
<keyword evidence="4 7" id="KW-0812">Transmembrane</keyword>
<evidence type="ECO:0000256" key="3">
    <source>
        <dbReference type="ARBA" id="ARBA00022475"/>
    </source>
</evidence>
<feature type="region of interest" description="Disordered" evidence="8">
    <location>
        <begin position="641"/>
        <end position="683"/>
    </location>
</feature>
<gene>
    <name evidence="9" type="ORF">BEMITA_LOCUS5444</name>
</gene>
<feature type="region of interest" description="Disordered" evidence="8">
    <location>
        <begin position="415"/>
        <end position="449"/>
    </location>
</feature>
<evidence type="ECO:0000256" key="5">
    <source>
        <dbReference type="ARBA" id="ARBA00022989"/>
    </source>
</evidence>
<dbReference type="AlphaFoldDB" id="A0A9P0A8A7"/>
<protein>
    <recommendedName>
        <fullName evidence="7">XK-related protein</fullName>
    </recommendedName>
</protein>
<feature type="compositionally biased region" description="Low complexity" evidence="8">
    <location>
        <begin position="471"/>
        <end position="483"/>
    </location>
</feature>
<feature type="compositionally biased region" description="Polar residues" evidence="8">
    <location>
        <begin position="432"/>
        <end position="446"/>
    </location>
</feature>
<feature type="transmembrane region" description="Helical" evidence="7">
    <location>
        <begin position="121"/>
        <end position="141"/>
    </location>
</feature>
<sequence>MSFVFLSLIVEQAVSLRWYLHTVEAQDKSLEKYSTDGKMRRSFLFKRFQLWSIIILHTIQCGILWRYFKLFIPVDLRFVKYEVRDLCMLRLLHAFCESAPMLLIQFYLLWQDSSSKEFNDLNTVSVSLSLFSVCWALASFSKNVRMQNVHRLVLTWLGVIFQFFWRFGTVCARIISLTSYASVYGQGVFLVIFLHWVCMFLWLISPKNVFHGENISRGRKAALFAIIAYVFTFAYINLLEVNHREKMLMFYIVMGLENALLMFVWWVAVSVNPPWYRYKLPLLVMFLFFSGLVFMALYYRFFHVRRLKYESGGRMNTNSSNNSTARLQPGSSRCNDLSLGSKDLIRRHSFSGIYNGSNGMNTAPTDTDTSASQQHSHVNKYRYHGAAPANSHHHGGIPGVFNCRFTNPYMAAMQKRKKKKPTSFIPPPSVGPNANNHNGNTVSNGVANHRNGYDSVPFWCRPLPNTHSHQGGSSENEGSSVGSRVNIQQKLQEKKQKQLAELRVIEEEIKQGKLHQRPRSRTTANAPEPPPPPPPRGKQPPHPAAHRTNTSEILLAPHYLNSSREDVGFQYYDWNNADTAPIYRFCEEDQLLVLMKYQAPSDLDSQMSLPRSYTLPRQFKYCRRPSRSRKVVRAEHFVASTNSSDGDVDSVDENESDASHTVSQLRPLRLNHPHFRSKPETRL</sequence>
<name>A0A9P0A8A7_BEMTA</name>
<comment type="subcellular location">
    <subcellularLocation>
        <location evidence="1">Cell membrane</location>
        <topology evidence="1">Multi-pass membrane protein</topology>
    </subcellularLocation>
    <subcellularLocation>
        <location evidence="7">Membrane</location>
        <topology evidence="7">Multi-pass membrane protein</topology>
    </subcellularLocation>
</comment>
<keyword evidence="6 7" id="KW-0472">Membrane</keyword>
<evidence type="ECO:0000256" key="8">
    <source>
        <dbReference type="SAM" id="MobiDB-lite"/>
    </source>
</evidence>
<accession>A0A9P0A8A7</accession>
<keyword evidence="10" id="KW-1185">Reference proteome</keyword>
<dbReference type="Proteomes" id="UP001152759">
    <property type="component" value="Chromosome 3"/>
</dbReference>
<dbReference type="InterPro" id="IPR050895">
    <property type="entry name" value="XK-related_scramblase"/>
</dbReference>
<feature type="region of interest" description="Disordered" evidence="8">
    <location>
        <begin position="509"/>
        <end position="546"/>
    </location>
</feature>
<evidence type="ECO:0000256" key="2">
    <source>
        <dbReference type="ARBA" id="ARBA00008789"/>
    </source>
</evidence>
<dbReference type="Pfam" id="PF09815">
    <property type="entry name" value="XK-related"/>
    <property type="match status" value="1"/>
</dbReference>
<comment type="similarity">
    <text evidence="2 7">Belongs to the XK family.</text>
</comment>
<evidence type="ECO:0000313" key="10">
    <source>
        <dbReference type="Proteomes" id="UP001152759"/>
    </source>
</evidence>
<dbReference type="GO" id="GO:0005886">
    <property type="term" value="C:plasma membrane"/>
    <property type="evidence" value="ECO:0007669"/>
    <property type="project" value="UniProtKB-SubCell"/>
</dbReference>
<feature type="compositionally biased region" description="Pro residues" evidence="8">
    <location>
        <begin position="527"/>
        <end position="543"/>
    </location>
</feature>
<feature type="region of interest" description="Disordered" evidence="8">
    <location>
        <begin position="464"/>
        <end position="492"/>
    </location>
</feature>
<feature type="transmembrane region" description="Helical" evidence="7">
    <location>
        <begin position="187"/>
        <end position="205"/>
    </location>
</feature>
<organism evidence="9 10">
    <name type="scientific">Bemisia tabaci</name>
    <name type="common">Sweetpotato whitefly</name>
    <name type="synonym">Aleurodes tabaci</name>
    <dbReference type="NCBI Taxonomy" id="7038"/>
    <lineage>
        <taxon>Eukaryota</taxon>
        <taxon>Metazoa</taxon>
        <taxon>Ecdysozoa</taxon>
        <taxon>Arthropoda</taxon>
        <taxon>Hexapoda</taxon>
        <taxon>Insecta</taxon>
        <taxon>Pterygota</taxon>
        <taxon>Neoptera</taxon>
        <taxon>Paraneoptera</taxon>
        <taxon>Hemiptera</taxon>
        <taxon>Sternorrhyncha</taxon>
        <taxon>Aleyrodoidea</taxon>
        <taxon>Aleyrodidae</taxon>
        <taxon>Aleyrodinae</taxon>
        <taxon>Bemisia</taxon>
    </lineage>
</organism>
<evidence type="ECO:0000256" key="1">
    <source>
        <dbReference type="ARBA" id="ARBA00004651"/>
    </source>
</evidence>
<dbReference type="PANTHER" id="PTHR16024">
    <property type="entry name" value="XK-RELATED PROTEIN"/>
    <property type="match status" value="1"/>
</dbReference>
<feature type="compositionally biased region" description="Acidic residues" evidence="8">
    <location>
        <begin position="646"/>
        <end position="656"/>
    </location>
</feature>
<evidence type="ECO:0000256" key="7">
    <source>
        <dbReference type="RuleBase" id="RU910716"/>
    </source>
</evidence>
<dbReference type="PANTHER" id="PTHR16024:SF4">
    <property type="entry name" value="XK-RELATED PROTEIN"/>
    <property type="match status" value="1"/>
</dbReference>
<feature type="transmembrane region" description="Helical" evidence="7">
    <location>
        <begin position="248"/>
        <end position="268"/>
    </location>
</feature>
<dbReference type="InterPro" id="IPR018629">
    <property type="entry name" value="XK-rel"/>
</dbReference>
<dbReference type="EMBL" id="OU963864">
    <property type="protein sequence ID" value="CAH0386308.1"/>
    <property type="molecule type" value="Genomic_DNA"/>
</dbReference>
<proteinExistence type="inferred from homology"/>
<feature type="transmembrane region" description="Helical" evidence="7">
    <location>
        <begin position="48"/>
        <end position="68"/>
    </location>
</feature>
<evidence type="ECO:0000313" key="9">
    <source>
        <dbReference type="EMBL" id="CAH0386308.1"/>
    </source>
</evidence>